<comment type="similarity">
    <text evidence="2">Belongs to the peptidase M13 family.</text>
</comment>
<feature type="domain" description="Peptidase M13 N-terminal" evidence="9">
    <location>
        <begin position="75"/>
        <end position="451"/>
    </location>
</feature>
<dbReference type="Proteomes" id="UP000001591">
    <property type="component" value="Chromosome"/>
</dbReference>
<dbReference type="STRING" id="414684.RC1_1854"/>
<dbReference type="GO" id="GO:0046872">
    <property type="term" value="F:metal ion binding"/>
    <property type="evidence" value="ECO:0007669"/>
    <property type="project" value="UniProtKB-KW"/>
</dbReference>
<comment type="cofactor">
    <cofactor evidence="1">
        <name>Zn(2+)</name>
        <dbReference type="ChEBI" id="CHEBI:29105"/>
    </cofactor>
</comment>
<evidence type="ECO:0000256" key="7">
    <source>
        <dbReference type="ARBA" id="ARBA00023049"/>
    </source>
</evidence>
<dbReference type="SUPFAM" id="SSF55486">
    <property type="entry name" value="Metalloproteases ('zincins'), catalytic domain"/>
    <property type="match status" value="1"/>
</dbReference>
<evidence type="ECO:0000259" key="9">
    <source>
        <dbReference type="Pfam" id="PF05649"/>
    </source>
</evidence>
<name>B6INR6_RHOCS</name>
<dbReference type="InterPro" id="IPR008753">
    <property type="entry name" value="Peptidase_M13_N"/>
</dbReference>
<dbReference type="GO" id="GO:0004222">
    <property type="term" value="F:metalloendopeptidase activity"/>
    <property type="evidence" value="ECO:0007669"/>
    <property type="project" value="InterPro"/>
</dbReference>
<dbReference type="PANTHER" id="PTHR11733:SF167">
    <property type="entry name" value="FI17812P1-RELATED"/>
    <property type="match status" value="1"/>
</dbReference>
<dbReference type="PRINTS" id="PR00786">
    <property type="entry name" value="NEPRILYSIN"/>
</dbReference>
<dbReference type="PANTHER" id="PTHR11733">
    <property type="entry name" value="ZINC METALLOPROTEASE FAMILY M13 NEPRILYSIN-RELATED"/>
    <property type="match status" value="1"/>
</dbReference>
<keyword evidence="11" id="KW-1185">Reference proteome</keyword>
<dbReference type="InterPro" id="IPR018497">
    <property type="entry name" value="Peptidase_M13_C"/>
</dbReference>
<sequence length="707" mass="77436">MSRNSSKGALSRRAQSTTSLTGAALGGMLGAFAVALTVAGTAVAAGPTQVAQSQAVPKAQPPAPGLPVLDPAVSPCQNFFLHACGPWIKAHPIPDDQSRWGSFNLLAEDNQALLHDILEAAVKAPTPETQKIGDYYKACMDEAGIEAKGLKPLEPVLSGIQGLKDKKAIAPLLADLHRQGIGGLFRFGQQQDFKDATMAIAVVDQGGLGLPDRDFYLKDDERSTKLRDAYVAHVQKMFELAGSKPEEAAKKAAAVMKIETALADGSMTRVMRRQPENRYNMKAFADFTALAPSIDWAAYTAALGVPPQKDLNVANPAFFQKLEEVVKATSLDDLKTYLSWHALRGAAPMLPDAFVQENFNFYGKALSGAKQIRPRWKRCVAATDNALGEDLGQHYVEKVFGPDHKKRMLSMVADIQSAFHEKMGTLEWMSPETQTKAREKLAAVQNKIGYPDQWLDYSLLEVKPDDALGNAARANAFETKRDLDKIGKPVDRGEWFMTPPTVNAYYSPAFNDINFPAGILRPPFFDFEADDAYNYGAIGAVIGHEITHGFDDQGRKFDAKGNLSNWWTEDDAKRFTERAQCLVDQYGSYVAEGDVKQNGELTLGENTADNGGLRLALAGLRKRLGEKGLAEKVGGLTAEQRFFYGWAHVWCATARPEARVLQAKTDPHSLPEYRVNGTVSNMEDFAKAFNCKPTDPMVRGEKACRVW</sequence>
<protein>
    <submittedName>
        <fullName evidence="10">Metallopeptidase PepO, peptidase, M13 family, putative</fullName>
        <ecNumber evidence="10">3.4.24.-</ecNumber>
    </submittedName>
</protein>
<keyword evidence="5 10" id="KW-0378">Hydrolase</keyword>
<dbReference type="GO" id="GO:0005886">
    <property type="term" value="C:plasma membrane"/>
    <property type="evidence" value="ECO:0007669"/>
    <property type="project" value="TreeGrafter"/>
</dbReference>
<keyword evidence="6" id="KW-0862">Zinc</keyword>
<proteinExistence type="inferred from homology"/>
<dbReference type="Pfam" id="PF05649">
    <property type="entry name" value="Peptidase_M13_N"/>
    <property type="match status" value="1"/>
</dbReference>
<organism evidence="10 11">
    <name type="scientific">Rhodospirillum centenum (strain ATCC 51521 / SW)</name>
    <dbReference type="NCBI Taxonomy" id="414684"/>
    <lineage>
        <taxon>Bacteria</taxon>
        <taxon>Pseudomonadati</taxon>
        <taxon>Pseudomonadota</taxon>
        <taxon>Alphaproteobacteria</taxon>
        <taxon>Rhodospirillales</taxon>
        <taxon>Rhodospirillaceae</taxon>
        <taxon>Rhodospirillum</taxon>
    </lineage>
</organism>
<keyword evidence="3" id="KW-0645">Protease</keyword>
<dbReference type="GO" id="GO:0016485">
    <property type="term" value="P:protein processing"/>
    <property type="evidence" value="ECO:0007669"/>
    <property type="project" value="TreeGrafter"/>
</dbReference>
<evidence type="ECO:0000259" key="8">
    <source>
        <dbReference type="Pfam" id="PF01431"/>
    </source>
</evidence>
<dbReference type="RefSeq" id="WP_012567035.1">
    <property type="nucleotide sequence ID" value="NC_011420.2"/>
</dbReference>
<gene>
    <name evidence="10" type="ordered locus">RC1_1854</name>
</gene>
<dbReference type="Pfam" id="PF01431">
    <property type="entry name" value="Peptidase_M13"/>
    <property type="match status" value="1"/>
</dbReference>
<dbReference type="InterPro" id="IPR000718">
    <property type="entry name" value="Peptidase_M13"/>
</dbReference>
<keyword evidence="4" id="KW-0479">Metal-binding</keyword>
<keyword evidence="7" id="KW-0482">Metalloprotease</keyword>
<reference evidence="10 11" key="1">
    <citation type="journal article" date="2010" name="BMC Genomics">
        <title>Metabolic flexibility revealed in the genome of the cyst-forming alpha-1 proteobacterium Rhodospirillum centenum.</title>
        <authorList>
            <person name="Lu Y.K."/>
            <person name="Marden J."/>
            <person name="Han M."/>
            <person name="Swingley W.D."/>
            <person name="Mastrian S.D."/>
            <person name="Chowdhury S.R."/>
            <person name="Hao J."/>
            <person name="Helmy T."/>
            <person name="Kim S."/>
            <person name="Kurdoglu A.A."/>
            <person name="Matthies H.J."/>
            <person name="Rollo D."/>
            <person name="Stothard P."/>
            <person name="Blankenship R.E."/>
            <person name="Bauer C.E."/>
            <person name="Touchman J.W."/>
        </authorList>
    </citation>
    <scope>NUCLEOTIDE SEQUENCE [LARGE SCALE GENOMIC DNA]</scope>
    <source>
        <strain evidence="11">ATCC 51521 / SW</strain>
    </source>
</reference>
<dbReference type="HOGENOM" id="CLU_006187_7_2_5"/>
<dbReference type="Gene3D" id="1.10.1380.10">
    <property type="entry name" value="Neutral endopeptidase , domain2"/>
    <property type="match status" value="1"/>
</dbReference>
<dbReference type="Gene3D" id="3.40.390.10">
    <property type="entry name" value="Collagenase (Catalytic Domain)"/>
    <property type="match status" value="1"/>
</dbReference>
<dbReference type="InterPro" id="IPR024079">
    <property type="entry name" value="MetalloPept_cat_dom_sf"/>
</dbReference>
<evidence type="ECO:0000256" key="5">
    <source>
        <dbReference type="ARBA" id="ARBA00022801"/>
    </source>
</evidence>
<evidence type="ECO:0000256" key="1">
    <source>
        <dbReference type="ARBA" id="ARBA00001947"/>
    </source>
</evidence>
<evidence type="ECO:0000313" key="11">
    <source>
        <dbReference type="Proteomes" id="UP000001591"/>
    </source>
</evidence>
<evidence type="ECO:0000256" key="2">
    <source>
        <dbReference type="ARBA" id="ARBA00007357"/>
    </source>
</evidence>
<evidence type="ECO:0000256" key="4">
    <source>
        <dbReference type="ARBA" id="ARBA00022723"/>
    </source>
</evidence>
<evidence type="ECO:0000313" key="10">
    <source>
        <dbReference type="EMBL" id="ACI99250.1"/>
    </source>
</evidence>
<feature type="domain" description="Peptidase M13 C-terminal" evidence="8">
    <location>
        <begin position="503"/>
        <end position="704"/>
    </location>
</feature>
<dbReference type="InterPro" id="IPR042089">
    <property type="entry name" value="Peptidase_M13_dom_2"/>
</dbReference>
<dbReference type="EMBL" id="CP000613">
    <property type="protein sequence ID" value="ACI99250.1"/>
    <property type="molecule type" value="Genomic_DNA"/>
</dbReference>
<dbReference type="AlphaFoldDB" id="B6INR6"/>
<dbReference type="PROSITE" id="PS51885">
    <property type="entry name" value="NEPRILYSIN"/>
    <property type="match status" value="1"/>
</dbReference>
<evidence type="ECO:0000256" key="6">
    <source>
        <dbReference type="ARBA" id="ARBA00022833"/>
    </source>
</evidence>
<accession>B6INR6</accession>
<dbReference type="eggNOG" id="COG3590">
    <property type="taxonomic scope" value="Bacteria"/>
</dbReference>
<dbReference type="KEGG" id="rce:RC1_1854"/>
<dbReference type="EC" id="3.4.24.-" evidence="10"/>
<evidence type="ECO:0000256" key="3">
    <source>
        <dbReference type="ARBA" id="ARBA00022670"/>
    </source>
</evidence>
<dbReference type="CDD" id="cd08662">
    <property type="entry name" value="M13"/>
    <property type="match status" value="1"/>
</dbReference>